<protein>
    <submittedName>
        <fullName evidence="2">Uncharacterized protein</fullName>
    </submittedName>
</protein>
<evidence type="ECO:0000313" key="2">
    <source>
        <dbReference type="EMBL" id="MBR0669334.1"/>
    </source>
</evidence>
<organism evidence="2 3">
    <name type="scientific">Plastoroseomonas hellenica</name>
    <dbReference type="NCBI Taxonomy" id="2687306"/>
    <lineage>
        <taxon>Bacteria</taxon>
        <taxon>Pseudomonadati</taxon>
        <taxon>Pseudomonadota</taxon>
        <taxon>Alphaproteobacteria</taxon>
        <taxon>Acetobacterales</taxon>
        <taxon>Acetobacteraceae</taxon>
        <taxon>Plastoroseomonas</taxon>
    </lineage>
</organism>
<keyword evidence="1" id="KW-0732">Signal</keyword>
<dbReference type="Proteomes" id="UP001196870">
    <property type="component" value="Unassembled WGS sequence"/>
</dbReference>
<name>A0ABS5F9U5_9PROT</name>
<feature type="signal peptide" evidence="1">
    <location>
        <begin position="1"/>
        <end position="19"/>
    </location>
</feature>
<evidence type="ECO:0000256" key="1">
    <source>
        <dbReference type="SAM" id="SignalP"/>
    </source>
</evidence>
<feature type="non-terminal residue" evidence="2">
    <location>
        <position position="171"/>
    </location>
</feature>
<sequence length="171" mass="17647">MRATLAIVTLIPLLAACEAAGPIAVVAGGSVAVMGRTPVDVVASLVTGRDCSVVRLDRRQSYCAPTEEPPAAQPYCTRSLGSVDCWTVPPHARPPYRGVADGPNTLNAAQEADRTAWGPGLAVALAPAAVVVTPPPPIVVVAPPPVVVAPPVTMEPIPNPPERPRQPRPRA</sequence>
<gene>
    <name evidence="2" type="ORF">GXW71_33600</name>
</gene>
<keyword evidence="3" id="KW-1185">Reference proteome</keyword>
<dbReference type="RefSeq" id="WP_211858274.1">
    <property type="nucleotide sequence ID" value="NZ_JAAGBB010000100.1"/>
</dbReference>
<dbReference type="PROSITE" id="PS51257">
    <property type="entry name" value="PROKAR_LIPOPROTEIN"/>
    <property type="match status" value="1"/>
</dbReference>
<evidence type="ECO:0000313" key="3">
    <source>
        <dbReference type="Proteomes" id="UP001196870"/>
    </source>
</evidence>
<reference evidence="3" key="1">
    <citation type="journal article" date="2021" name="Syst. Appl. Microbiol.">
        <title>Roseomonas hellenica sp. nov., isolated from roots of wild-growing Alkanna tinctoria.</title>
        <authorList>
            <person name="Rat A."/>
            <person name="Naranjo H.D."/>
            <person name="Lebbe L."/>
            <person name="Cnockaert M."/>
            <person name="Krigas N."/>
            <person name="Grigoriadou K."/>
            <person name="Maloupa E."/>
            <person name="Willems A."/>
        </authorList>
    </citation>
    <scope>NUCLEOTIDE SEQUENCE [LARGE SCALE GENOMIC DNA]</scope>
    <source>
        <strain evidence="3">LMG 31523</strain>
    </source>
</reference>
<comment type="caution">
    <text evidence="2">The sequence shown here is derived from an EMBL/GenBank/DDBJ whole genome shotgun (WGS) entry which is preliminary data.</text>
</comment>
<dbReference type="EMBL" id="JAAGBB010000100">
    <property type="protein sequence ID" value="MBR0669334.1"/>
    <property type="molecule type" value="Genomic_DNA"/>
</dbReference>
<proteinExistence type="predicted"/>
<accession>A0ABS5F9U5</accession>
<feature type="chain" id="PRO_5046858424" evidence="1">
    <location>
        <begin position="20"/>
        <end position="171"/>
    </location>
</feature>